<evidence type="ECO:0000313" key="1">
    <source>
        <dbReference type="EMBL" id="GAA4076519.1"/>
    </source>
</evidence>
<dbReference type="RefSeq" id="WP_344816848.1">
    <property type="nucleotide sequence ID" value="NZ_BAABCT010000006.1"/>
</dbReference>
<proteinExistence type="predicted"/>
<protein>
    <submittedName>
        <fullName evidence="1">Uncharacterized protein</fullName>
    </submittedName>
</protein>
<reference evidence="2" key="1">
    <citation type="journal article" date="2019" name="Int. J. Syst. Evol. Microbiol.">
        <title>The Global Catalogue of Microorganisms (GCM) 10K type strain sequencing project: providing services to taxonomists for standard genome sequencing and annotation.</title>
        <authorList>
            <consortium name="The Broad Institute Genomics Platform"/>
            <consortium name="The Broad Institute Genome Sequencing Center for Infectious Disease"/>
            <person name="Wu L."/>
            <person name="Ma J."/>
        </authorList>
    </citation>
    <scope>NUCLEOTIDE SEQUENCE [LARGE SCALE GENOMIC DNA]</scope>
    <source>
        <strain evidence="2">JCM 17069</strain>
    </source>
</reference>
<gene>
    <name evidence="1" type="ORF">GCM10022389_22910</name>
</gene>
<accession>A0ABP7VX72</accession>
<evidence type="ECO:0000313" key="2">
    <source>
        <dbReference type="Proteomes" id="UP001500367"/>
    </source>
</evidence>
<dbReference type="Proteomes" id="UP001500367">
    <property type="component" value="Unassembled WGS sequence"/>
</dbReference>
<sequence length="123" mass="13652">MNTNTTSTSFISENRKFLVVLFIVFLLSSVGMFGQTKTEVTPVCETTTTTICTETVKAVAFDSDVDFMNWFMGSKQVQTIQKAAETATTVSRKKQIISSGVTPNKVLYRTFMKRVISQETAIA</sequence>
<organism evidence="1 2">
    <name type="scientific">Flavobacterium cheonanense</name>
    <dbReference type="NCBI Taxonomy" id="706183"/>
    <lineage>
        <taxon>Bacteria</taxon>
        <taxon>Pseudomonadati</taxon>
        <taxon>Bacteroidota</taxon>
        <taxon>Flavobacteriia</taxon>
        <taxon>Flavobacteriales</taxon>
        <taxon>Flavobacteriaceae</taxon>
        <taxon>Flavobacterium</taxon>
    </lineage>
</organism>
<name>A0ABP7VX72_9FLAO</name>
<keyword evidence="2" id="KW-1185">Reference proteome</keyword>
<dbReference type="EMBL" id="BAABCT010000006">
    <property type="protein sequence ID" value="GAA4076519.1"/>
    <property type="molecule type" value="Genomic_DNA"/>
</dbReference>
<comment type="caution">
    <text evidence="1">The sequence shown here is derived from an EMBL/GenBank/DDBJ whole genome shotgun (WGS) entry which is preliminary data.</text>
</comment>